<evidence type="ECO:0000259" key="1">
    <source>
        <dbReference type="Pfam" id="PF20557"/>
    </source>
</evidence>
<accession>A0A2P8FP19</accession>
<dbReference type="Proteomes" id="UP000241964">
    <property type="component" value="Unassembled WGS sequence"/>
</dbReference>
<dbReference type="Pfam" id="PF20557">
    <property type="entry name" value="DnaT_2"/>
    <property type="match status" value="1"/>
</dbReference>
<dbReference type="EMBL" id="PYAS01000016">
    <property type="protein sequence ID" value="PSL23472.1"/>
    <property type="molecule type" value="Genomic_DNA"/>
</dbReference>
<name>A0A2P8FP19_9BACT</name>
<evidence type="ECO:0000313" key="2">
    <source>
        <dbReference type="EMBL" id="PSL23472.1"/>
    </source>
</evidence>
<feature type="domain" description="Putative DnaT-like" evidence="1">
    <location>
        <begin position="1"/>
        <end position="159"/>
    </location>
</feature>
<keyword evidence="3" id="KW-1185">Reference proteome</keyword>
<dbReference type="AlphaFoldDB" id="A0A2P8FP19"/>
<proteinExistence type="predicted"/>
<dbReference type="InterPro" id="IPR046787">
    <property type="entry name" value="DnaT_2"/>
</dbReference>
<comment type="caution">
    <text evidence="2">The sequence shown here is derived from an EMBL/GenBank/DDBJ whole genome shotgun (WGS) entry which is preliminary data.</text>
</comment>
<gene>
    <name evidence="2" type="ORF">CLV60_11627</name>
</gene>
<reference evidence="2 3" key="1">
    <citation type="submission" date="2018-03" db="EMBL/GenBank/DDBJ databases">
        <title>Genomic Encyclopedia of Archaeal and Bacterial Type Strains, Phase II (KMG-II): from individual species to whole genera.</title>
        <authorList>
            <person name="Goeker M."/>
        </authorList>
    </citation>
    <scope>NUCLEOTIDE SEQUENCE [LARGE SCALE GENOMIC DNA]</scope>
    <source>
        <strain evidence="2 3">DSM 29057</strain>
    </source>
</reference>
<sequence length="160" mass="17368">MTLTVEDGSIVEGANSLVDLDFANSYHSDRNNTGWTGTDAVKQAALIRATDYLQEKYSWKGCLVEADQPLNWPRSGIQNVANNIIPNAVKQAVCVLALEALTATLNPSISPNGQTKFKKVDVIEVEYFASPFTSTKRPAVDGLLRPYLSGNGINVPTVRV</sequence>
<organism evidence="2 3">
    <name type="scientific">Dyadobacter jiangsuensis</name>
    <dbReference type="NCBI Taxonomy" id="1591085"/>
    <lineage>
        <taxon>Bacteria</taxon>
        <taxon>Pseudomonadati</taxon>
        <taxon>Bacteroidota</taxon>
        <taxon>Cytophagia</taxon>
        <taxon>Cytophagales</taxon>
        <taxon>Spirosomataceae</taxon>
        <taxon>Dyadobacter</taxon>
    </lineage>
</organism>
<dbReference type="OrthoDB" id="980409at2"/>
<evidence type="ECO:0000313" key="3">
    <source>
        <dbReference type="Proteomes" id="UP000241964"/>
    </source>
</evidence>
<protein>
    <recommendedName>
        <fullName evidence="1">Putative DnaT-like domain-containing protein</fullName>
    </recommendedName>
</protein>
<dbReference type="RefSeq" id="WP_106598599.1">
    <property type="nucleotide sequence ID" value="NZ_PYAS01000016.1"/>
</dbReference>